<proteinExistence type="inferred from homology"/>
<evidence type="ECO:0000256" key="8">
    <source>
        <dbReference type="ARBA" id="ARBA00023264"/>
    </source>
</evidence>
<dbReference type="GO" id="GO:0005829">
    <property type="term" value="C:cytosol"/>
    <property type="evidence" value="ECO:0007669"/>
    <property type="project" value="TreeGrafter"/>
</dbReference>
<sequence>MNVSVLGCGRWGSFLAWYQAAVLKNSVKLWGEAGRKSFEQLKREGKNEYITLDKSIDLTSDLQSAVSSAQVIIISISAQALRSFLPEVTKFDLAGKIFVLCMKGIEEGTGKRLSEVAAECGIDPQNTAVWVGPGHIQDFLKGIPNCMLIDSANPDLTRYLADSFKSNLIRFYYGEDLIGTEVGAAAKNVLGIVAGILDGCGYVSLKGPLMARGAFEVGSLIKAMGGDFNSAYGLAHLGDYETTLFSPYSNNRRYGELMAQGVRFDKLAEGVMTAKAMKELGERYNIDLPITNAVYEACFLSHAFEGGDGKKQCMQIILKLFERQTKTQFYDK</sequence>
<accession>A0A9D1E5A1</accession>
<keyword evidence="7" id="KW-0594">Phospholipid biosynthesis</keyword>
<dbReference type="GO" id="GO:0047952">
    <property type="term" value="F:glycerol-3-phosphate dehydrogenase [NAD(P)+] activity"/>
    <property type="evidence" value="ECO:0007669"/>
    <property type="project" value="UniProtKB-EC"/>
</dbReference>
<evidence type="ECO:0000256" key="12">
    <source>
        <dbReference type="RuleBase" id="RU000439"/>
    </source>
</evidence>
<keyword evidence="5 10" id="KW-0520">NAD</keyword>
<keyword evidence="3" id="KW-0521">NADP</keyword>
<organism evidence="15 16">
    <name type="scientific">Candidatus Coproplasma avicola</name>
    <dbReference type="NCBI Taxonomy" id="2840744"/>
    <lineage>
        <taxon>Bacteria</taxon>
        <taxon>Bacillati</taxon>
        <taxon>Bacillota</taxon>
        <taxon>Clostridia</taxon>
        <taxon>Eubacteriales</taxon>
        <taxon>Candidatus Coproplasma</taxon>
    </lineage>
</organism>
<dbReference type="Pfam" id="PF01210">
    <property type="entry name" value="NAD_Gly3P_dh_N"/>
    <property type="match status" value="1"/>
</dbReference>
<reference evidence="15" key="1">
    <citation type="submission" date="2020-10" db="EMBL/GenBank/DDBJ databases">
        <authorList>
            <person name="Gilroy R."/>
        </authorList>
    </citation>
    <scope>NUCLEOTIDE SEQUENCE</scope>
    <source>
        <strain evidence="15">ChiW16-3235</strain>
    </source>
</reference>
<dbReference type="GO" id="GO:0008654">
    <property type="term" value="P:phospholipid biosynthetic process"/>
    <property type="evidence" value="ECO:0007669"/>
    <property type="project" value="UniProtKB-KW"/>
</dbReference>
<dbReference type="PANTHER" id="PTHR11728">
    <property type="entry name" value="GLYCEROL-3-PHOSPHATE DEHYDROGENASE"/>
    <property type="match status" value="1"/>
</dbReference>
<dbReference type="Gene3D" id="3.40.50.720">
    <property type="entry name" value="NAD(P)-binding Rossmann-like Domain"/>
    <property type="match status" value="1"/>
</dbReference>
<dbReference type="GO" id="GO:0051287">
    <property type="term" value="F:NAD binding"/>
    <property type="evidence" value="ECO:0007669"/>
    <property type="project" value="InterPro"/>
</dbReference>
<comment type="similarity">
    <text evidence="1 11">Belongs to the NAD-dependent glycerol-3-phosphate dehydrogenase family.</text>
</comment>
<evidence type="ECO:0000313" key="15">
    <source>
        <dbReference type="EMBL" id="HIR66525.1"/>
    </source>
</evidence>
<keyword evidence="8" id="KW-1208">Phospholipid metabolism</keyword>
<dbReference type="SUPFAM" id="SSF51735">
    <property type="entry name" value="NAD(P)-binding Rossmann-fold domains"/>
    <property type="match status" value="1"/>
</dbReference>
<evidence type="ECO:0000256" key="10">
    <source>
        <dbReference type="PIRSR" id="PIRSR000114-3"/>
    </source>
</evidence>
<feature type="binding site" evidence="10">
    <location>
        <begin position="7"/>
        <end position="12"/>
    </location>
    <ligand>
        <name>NAD(+)</name>
        <dbReference type="ChEBI" id="CHEBI:57540"/>
    </ligand>
</feature>
<evidence type="ECO:0000256" key="2">
    <source>
        <dbReference type="ARBA" id="ARBA00022516"/>
    </source>
</evidence>
<keyword evidence="2" id="KW-0444">Lipid biosynthesis</keyword>
<gene>
    <name evidence="15" type="ORF">IAB94_00580</name>
</gene>
<dbReference type="EC" id="1.1.1.94" evidence="12"/>
<keyword evidence="4 11" id="KW-0560">Oxidoreductase</keyword>
<dbReference type="InterPro" id="IPR013328">
    <property type="entry name" value="6PGD_dom2"/>
</dbReference>
<feature type="active site" description="Proton acceptor" evidence="9">
    <location>
        <position position="187"/>
    </location>
</feature>
<evidence type="ECO:0000256" key="3">
    <source>
        <dbReference type="ARBA" id="ARBA00022857"/>
    </source>
</evidence>
<evidence type="ECO:0000256" key="9">
    <source>
        <dbReference type="PIRSR" id="PIRSR000114-1"/>
    </source>
</evidence>
<evidence type="ECO:0000313" key="16">
    <source>
        <dbReference type="Proteomes" id="UP000823913"/>
    </source>
</evidence>
<dbReference type="PRINTS" id="PR00077">
    <property type="entry name" value="GPDHDRGNASE"/>
</dbReference>
<dbReference type="InterPro" id="IPR006168">
    <property type="entry name" value="G3P_DH_NAD-dep"/>
</dbReference>
<dbReference type="Gene3D" id="1.10.1040.10">
    <property type="entry name" value="N-(1-d-carboxylethyl)-l-norvaline Dehydrogenase, domain 2"/>
    <property type="match status" value="1"/>
</dbReference>
<dbReference type="Proteomes" id="UP000823913">
    <property type="component" value="Unassembled WGS sequence"/>
</dbReference>
<evidence type="ECO:0000256" key="1">
    <source>
        <dbReference type="ARBA" id="ARBA00011009"/>
    </source>
</evidence>
<protein>
    <recommendedName>
        <fullName evidence="12">Glycerol-3-phosphate dehydrogenase</fullName>
        <ecNumber evidence="12">1.1.1.94</ecNumber>
    </recommendedName>
</protein>
<dbReference type="GO" id="GO:0005975">
    <property type="term" value="P:carbohydrate metabolic process"/>
    <property type="evidence" value="ECO:0007669"/>
    <property type="project" value="InterPro"/>
</dbReference>
<comment type="caution">
    <text evidence="15">The sequence shown here is derived from an EMBL/GenBank/DDBJ whole genome shotgun (WGS) entry which is preliminary data.</text>
</comment>
<evidence type="ECO:0000259" key="13">
    <source>
        <dbReference type="Pfam" id="PF01210"/>
    </source>
</evidence>
<dbReference type="InterPro" id="IPR036291">
    <property type="entry name" value="NAD(P)-bd_dom_sf"/>
</dbReference>
<evidence type="ECO:0000259" key="14">
    <source>
        <dbReference type="Pfam" id="PF07479"/>
    </source>
</evidence>
<evidence type="ECO:0000256" key="6">
    <source>
        <dbReference type="ARBA" id="ARBA00023098"/>
    </source>
</evidence>
<dbReference type="InterPro" id="IPR008927">
    <property type="entry name" value="6-PGluconate_DH-like_C_sf"/>
</dbReference>
<dbReference type="InterPro" id="IPR006109">
    <property type="entry name" value="G3P_DH_NAD-dep_C"/>
</dbReference>
<dbReference type="InterPro" id="IPR011128">
    <property type="entry name" value="G3P_DH_NAD-dep_N"/>
</dbReference>
<dbReference type="GO" id="GO:0046168">
    <property type="term" value="P:glycerol-3-phosphate catabolic process"/>
    <property type="evidence" value="ECO:0007669"/>
    <property type="project" value="InterPro"/>
</dbReference>
<comment type="catalytic activity">
    <reaction evidence="12">
        <text>sn-glycerol 3-phosphate + NADP(+) = dihydroxyacetone phosphate + NADPH + H(+)</text>
        <dbReference type="Rhea" id="RHEA:11096"/>
        <dbReference type="ChEBI" id="CHEBI:15378"/>
        <dbReference type="ChEBI" id="CHEBI:57597"/>
        <dbReference type="ChEBI" id="CHEBI:57642"/>
        <dbReference type="ChEBI" id="CHEBI:57783"/>
        <dbReference type="ChEBI" id="CHEBI:58349"/>
        <dbReference type="EC" id="1.1.1.94"/>
    </reaction>
</comment>
<keyword evidence="6" id="KW-0443">Lipid metabolism</keyword>
<evidence type="ECO:0000256" key="7">
    <source>
        <dbReference type="ARBA" id="ARBA00023209"/>
    </source>
</evidence>
<dbReference type="PIRSF" id="PIRSF000114">
    <property type="entry name" value="Glycerol-3-P_dh"/>
    <property type="match status" value="1"/>
</dbReference>
<dbReference type="AlphaFoldDB" id="A0A9D1E5A1"/>
<dbReference type="PANTHER" id="PTHR11728:SF1">
    <property type="entry name" value="GLYCEROL-3-PHOSPHATE DEHYDROGENASE [NAD(+)] 2, CHLOROPLASTIC"/>
    <property type="match status" value="1"/>
</dbReference>
<name>A0A9D1E5A1_9FIRM</name>
<dbReference type="EMBL" id="DVHK01000013">
    <property type="protein sequence ID" value="HIR66525.1"/>
    <property type="molecule type" value="Genomic_DNA"/>
</dbReference>
<reference evidence="15" key="2">
    <citation type="journal article" date="2021" name="PeerJ">
        <title>Extensive microbial diversity within the chicken gut microbiome revealed by metagenomics and culture.</title>
        <authorList>
            <person name="Gilroy R."/>
            <person name="Ravi A."/>
            <person name="Getino M."/>
            <person name="Pursley I."/>
            <person name="Horton D.L."/>
            <person name="Alikhan N.F."/>
            <person name="Baker D."/>
            <person name="Gharbi K."/>
            <person name="Hall N."/>
            <person name="Watson M."/>
            <person name="Adriaenssens E.M."/>
            <person name="Foster-Nyarko E."/>
            <person name="Jarju S."/>
            <person name="Secka A."/>
            <person name="Antonio M."/>
            <person name="Oren A."/>
            <person name="Chaudhuri R.R."/>
            <person name="La Ragione R."/>
            <person name="Hildebrand F."/>
            <person name="Pallen M.J."/>
        </authorList>
    </citation>
    <scope>NUCLEOTIDE SEQUENCE</scope>
    <source>
        <strain evidence="15">ChiW16-3235</strain>
    </source>
</reference>
<feature type="domain" description="Glycerol-3-phosphate dehydrogenase NAD-dependent N-terminal" evidence="13">
    <location>
        <begin position="3"/>
        <end position="154"/>
    </location>
</feature>
<evidence type="ECO:0000256" key="11">
    <source>
        <dbReference type="RuleBase" id="RU000437"/>
    </source>
</evidence>
<feature type="domain" description="Glycerol-3-phosphate dehydrogenase NAD-dependent C-terminal" evidence="14">
    <location>
        <begin position="176"/>
        <end position="299"/>
    </location>
</feature>
<dbReference type="Pfam" id="PF07479">
    <property type="entry name" value="NAD_Gly3P_dh_C"/>
    <property type="match status" value="1"/>
</dbReference>
<evidence type="ECO:0000256" key="4">
    <source>
        <dbReference type="ARBA" id="ARBA00023002"/>
    </source>
</evidence>
<feature type="binding site" evidence="10">
    <location>
        <position position="266"/>
    </location>
    <ligand>
        <name>NAD(+)</name>
        <dbReference type="ChEBI" id="CHEBI:57540"/>
    </ligand>
</feature>
<evidence type="ECO:0000256" key="5">
    <source>
        <dbReference type="ARBA" id="ARBA00023027"/>
    </source>
</evidence>
<dbReference type="SUPFAM" id="SSF48179">
    <property type="entry name" value="6-phosphogluconate dehydrogenase C-terminal domain-like"/>
    <property type="match status" value="1"/>
</dbReference>